<feature type="transmembrane region" description="Helical" evidence="2">
    <location>
        <begin position="62"/>
        <end position="81"/>
    </location>
</feature>
<organism evidence="3 4">
    <name type="scientific">Bifidobacterium pseudolongum subsp. globosum</name>
    <dbReference type="NCBI Taxonomy" id="1690"/>
    <lineage>
        <taxon>Bacteria</taxon>
        <taxon>Bacillati</taxon>
        <taxon>Actinomycetota</taxon>
        <taxon>Actinomycetes</taxon>
        <taxon>Bifidobacteriales</taxon>
        <taxon>Bifidobacteriaceae</taxon>
        <taxon>Bifidobacterium</taxon>
    </lineage>
</organism>
<gene>
    <name evidence="3" type="ORF">PG2032B_1227</name>
</gene>
<evidence type="ECO:0000313" key="4">
    <source>
        <dbReference type="Proteomes" id="UP000292535"/>
    </source>
</evidence>
<reference evidence="3 4" key="1">
    <citation type="submission" date="2018-12" db="EMBL/GenBank/DDBJ databases">
        <title>Unveiling genomic diversity among members of the Bifidobacterium pseudolongum species, a widely distributed gut commensal of the animal kingdom.</title>
        <authorList>
            <person name="Lugli G.A."/>
            <person name="Duranti S."/>
            <person name="Albert K."/>
            <person name="Mancabelli L."/>
            <person name="Napoli S."/>
            <person name="Viappiani A."/>
            <person name="Anzalone R."/>
            <person name="Longhi G."/>
            <person name="Milani C."/>
            <person name="Turroni F."/>
            <person name="Alessandri G."/>
            <person name="Sela D.A."/>
            <person name="Van Sinderen D."/>
            <person name="Ventura M."/>
        </authorList>
    </citation>
    <scope>NUCLEOTIDE SEQUENCE [LARGE SCALE GENOMIC DNA]</scope>
    <source>
        <strain evidence="3 4">2032B</strain>
    </source>
</reference>
<protein>
    <submittedName>
        <fullName evidence="3">Uncharacterized protein</fullName>
    </submittedName>
</protein>
<evidence type="ECO:0000256" key="2">
    <source>
        <dbReference type="SAM" id="Phobius"/>
    </source>
</evidence>
<keyword evidence="2" id="KW-0472">Membrane</keyword>
<dbReference type="Proteomes" id="UP000292535">
    <property type="component" value="Unassembled WGS sequence"/>
</dbReference>
<dbReference type="RefSeq" id="WP_129853775.1">
    <property type="nucleotide sequence ID" value="NZ_RYUQ01000002.1"/>
</dbReference>
<keyword evidence="2" id="KW-1133">Transmembrane helix</keyword>
<evidence type="ECO:0000313" key="3">
    <source>
        <dbReference type="EMBL" id="RYQ26631.1"/>
    </source>
</evidence>
<comment type="caution">
    <text evidence="3">The sequence shown here is derived from an EMBL/GenBank/DDBJ whole genome shotgun (WGS) entry which is preliminary data.</text>
</comment>
<keyword evidence="2" id="KW-0812">Transmembrane</keyword>
<proteinExistence type="predicted"/>
<sequence>MRGVHRRMPPAPRTGGCVRHAKPELPDDLTYCPAGMKDDMLAGGGFSYSGNYLYDGWHIAKAWIILGCSALALFIVADLLVHRFKNTNNLSRE</sequence>
<dbReference type="AlphaFoldDB" id="A0A4Q5AF06"/>
<dbReference type="EMBL" id="RYUQ01000002">
    <property type="protein sequence ID" value="RYQ26631.1"/>
    <property type="molecule type" value="Genomic_DNA"/>
</dbReference>
<name>A0A4Q5AF06_9BIFI</name>
<accession>A0A4Q5AF06</accession>
<feature type="region of interest" description="Disordered" evidence="1">
    <location>
        <begin position="1"/>
        <end position="21"/>
    </location>
</feature>
<evidence type="ECO:0000256" key="1">
    <source>
        <dbReference type="SAM" id="MobiDB-lite"/>
    </source>
</evidence>